<dbReference type="InterPro" id="IPR014710">
    <property type="entry name" value="RmlC-like_jellyroll"/>
</dbReference>
<evidence type="ECO:0000259" key="4">
    <source>
        <dbReference type="PROSITE" id="PS01124"/>
    </source>
</evidence>
<keyword evidence="6" id="KW-1185">Reference proteome</keyword>
<dbReference type="PRINTS" id="PR00032">
    <property type="entry name" value="HTHARAC"/>
</dbReference>
<dbReference type="OrthoDB" id="249627at2"/>
<dbReference type="Pfam" id="PF02311">
    <property type="entry name" value="AraC_binding"/>
    <property type="match status" value="1"/>
</dbReference>
<dbReference type="InterPro" id="IPR009057">
    <property type="entry name" value="Homeodomain-like_sf"/>
</dbReference>
<dbReference type="PROSITE" id="PS01124">
    <property type="entry name" value="HTH_ARAC_FAMILY_2"/>
    <property type="match status" value="1"/>
</dbReference>
<dbReference type="Gene3D" id="2.60.120.10">
    <property type="entry name" value="Jelly Rolls"/>
    <property type="match status" value="1"/>
</dbReference>
<dbReference type="InterPro" id="IPR018062">
    <property type="entry name" value="HTH_AraC-typ_CS"/>
</dbReference>
<dbReference type="PANTHER" id="PTHR43280">
    <property type="entry name" value="ARAC-FAMILY TRANSCRIPTIONAL REGULATOR"/>
    <property type="match status" value="1"/>
</dbReference>
<dbReference type="GO" id="GO:0043565">
    <property type="term" value="F:sequence-specific DNA binding"/>
    <property type="evidence" value="ECO:0007669"/>
    <property type="project" value="InterPro"/>
</dbReference>
<evidence type="ECO:0000313" key="6">
    <source>
        <dbReference type="Proteomes" id="UP000034407"/>
    </source>
</evidence>
<evidence type="ECO:0000256" key="3">
    <source>
        <dbReference type="ARBA" id="ARBA00023163"/>
    </source>
</evidence>
<dbReference type="SUPFAM" id="SSF46689">
    <property type="entry name" value="Homeodomain-like"/>
    <property type="match status" value="1"/>
</dbReference>
<dbReference type="PANTHER" id="PTHR43280:SF2">
    <property type="entry name" value="HTH-TYPE TRANSCRIPTIONAL REGULATOR EXSA"/>
    <property type="match status" value="1"/>
</dbReference>
<sequence length="389" mass="45385">MFKQTTCLSFKKYGEALSSLSDDIIICEKKKSITLLEKSITKLFYAEFDIHIKLQSGVVLIVVSNDSNFNSIESFILNSKIKLNKGVFYNFIPISDNCNVDLYGNSLFLNSINIVQDYNYKEIVPKILISKIYTKFYQEKPTNYLFKGEKHNFWELTYVDRGVLYTEVNGKKFKLNQGDLFFYAPNEYHSQYTDNKKSCSYLTVSFEMDFNDTLLLSNKVFTSTKDLYTIITKLMKELNSTHLYCDELSICYLKELVLKTLSIDFETSIVKPANKIQQFYDDELLNSILKFINESIYDCLDIQTICDKFSISSSKLHLLFRSNLETTVKLYINNLKLKKSKELIKETNYTISEISEILGFNSIHYFSNKFKKVYGFSPSEYLKSVNKNY</sequence>
<evidence type="ECO:0000256" key="2">
    <source>
        <dbReference type="ARBA" id="ARBA00023125"/>
    </source>
</evidence>
<evidence type="ECO:0000256" key="1">
    <source>
        <dbReference type="ARBA" id="ARBA00023015"/>
    </source>
</evidence>
<dbReference type="GO" id="GO:0003700">
    <property type="term" value="F:DNA-binding transcription factor activity"/>
    <property type="evidence" value="ECO:0007669"/>
    <property type="project" value="InterPro"/>
</dbReference>
<dbReference type="PATRIC" id="fig|1629550.3.peg.3491"/>
<dbReference type="InterPro" id="IPR037923">
    <property type="entry name" value="HTH-like"/>
</dbReference>
<dbReference type="Pfam" id="PF12833">
    <property type="entry name" value="HTH_18"/>
    <property type="match status" value="1"/>
</dbReference>
<proteinExistence type="predicted"/>
<comment type="caution">
    <text evidence="5">The sequence shown here is derived from an EMBL/GenBank/DDBJ whole genome shotgun (WGS) entry which is preliminary data.</text>
</comment>
<dbReference type="InterPro" id="IPR020449">
    <property type="entry name" value="Tscrpt_reg_AraC-type_HTH"/>
</dbReference>
<evidence type="ECO:0000313" key="5">
    <source>
        <dbReference type="EMBL" id="KKY02291.1"/>
    </source>
</evidence>
<reference evidence="5 6" key="1">
    <citation type="submission" date="2015-04" db="EMBL/GenBank/DDBJ databases">
        <title>Microcin producing Clostridium sp. JC272T.</title>
        <authorList>
            <person name="Jyothsna T."/>
            <person name="Sasikala C."/>
            <person name="Ramana C."/>
        </authorList>
    </citation>
    <scope>NUCLEOTIDE SEQUENCE [LARGE SCALE GENOMIC DNA]</scope>
    <source>
        <strain evidence="5 6">JC272</strain>
    </source>
</reference>
<dbReference type="AlphaFoldDB" id="A0A0M3DJF7"/>
<organism evidence="5 6">
    <name type="scientific">Paraclostridium benzoelyticum</name>
    <dbReference type="NCBI Taxonomy" id="1629550"/>
    <lineage>
        <taxon>Bacteria</taxon>
        <taxon>Bacillati</taxon>
        <taxon>Bacillota</taxon>
        <taxon>Clostridia</taxon>
        <taxon>Peptostreptococcales</taxon>
        <taxon>Peptostreptococcaceae</taxon>
        <taxon>Paraclostridium</taxon>
    </lineage>
</organism>
<keyword evidence="3" id="KW-0804">Transcription</keyword>
<dbReference type="RefSeq" id="WP_046822148.1">
    <property type="nucleotide sequence ID" value="NZ_LBBT01000086.1"/>
</dbReference>
<dbReference type="Gene3D" id="1.10.10.60">
    <property type="entry name" value="Homeodomain-like"/>
    <property type="match status" value="2"/>
</dbReference>
<keyword evidence="1" id="KW-0805">Transcription regulation</keyword>
<protein>
    <recommendedName>
        <fullName evidence="4">HTH araC/xylS-type domain-containing protein</fullName>
    </recommendedName>
</protein>
<dbReference type="SUPFAM" id="SSF51215">
    <property type="entry name" value="Regulatory protein AraC"/>
    <property type="match status" value="1"/>
</dbReference>
<dbReference type="SMART" id="SM00342">
    <property type="entry name" value="HTH_ARAC"/>
    <property type="match status" value="1"/>
</dbReference>
<dbReference type="InterPro" id="IPR003313">
    <property type="entry name" value="AraC-bd"/>
</dbReference>
<keyword evidence="2" id="KW-0238">DNA-binding</keyword>
<accession>A0A0M3DJF7</accession>
<dbReference type="InterPro" id="IPR018060">
    <property type="entry name" value="HTH_AraC"/>
</dbReference>
<dbReference type="PROSITE" id="PS00041">
    <property type="entry name" value="HTH_ARAC_FAMILY_1"/>
    <property type="match status" value="1"/>
</dbReference>
<gene>
    <name evidence="5" type="ORF">VN21_03965</name>
</gene>
<name>A0A0M3DJF7_9FIRM</name>
<dbReference type="EMBL" id="LBBT01000086">
    <property type="protein sequence ID" value="KKY02291.1"/>
    <property type="molecule type" value="Genomic_DNA"/>
</dbReference>
<feature type="domain" description="HTH araC/xylS-type" evidence="4">
    <location>
        <begin position="286"/>
        <end position="384"/>
    </location>
</feature>
<dbReference type="Proteomes" id="UP000034407">
    <property type="component" value="Unassembled WGS sequence"/>
</dbReference>